<dbReference type="GO" id="GO:0005634">
    <property type="term" value="C:nucleus"/>
    <property type="evidence" value="ECO:0007669"/>
    <property type="project" value="TreeGrafter"/>
</dbReference>
<evidence type="ECO:0000259" key="5">
    <source>
        <dbReference type="Pfam" id="PF22528"/>
    </source>
</evidence>
<evidence type="ECO:0000256" key="4">
    <source>
        <dbReference type="PROSITE-ProRule" id="PRU01015"/>
    </source>
</evidence>
<evidence type="ECO:0000313" key="7">
    <source>
        <dbReference type="WBParaSite" id="PSAMB.scaffold166size70358.g2997.t1"/>
    </source>
</evidence>
<dbReference type="GO" id="GO:0016274">
    <property type="term" value="F:protein-arginine N-methyltransferase activity"/>
    <property type="evidence" value="ECO:0007669"/>
    <property type="project" value="InterPro"/>
</dbReference>
<evidence type="ECO:0000256" key="2">
    <source>
        <dbReference type="ARBA" id="ARBA00022679"/>
    </source>
</evidence>
<evidence type="ECO:0000256" key="1">
    <source>
        <dbReference type="ARBA" id="ARBA00022603"/>
    </source>
</evidence>
<accession>A0A914V8C3</accession>
<protein>
    <recommendedName>
        <fullName evidence="5">Protein arginine N-methyltransferase domain-containing protein</fullName>
    </recommendedName>
</protein>
<evidence type="ECO:0000256" key="3">
    <source>
        <dbReference type="ARBA" id="ARBA00022691"/>
    </source>
</evidence>
<dbReference type="Pfam" id="PF22528">
    <property type="entry name" value="PRMT_C"/>
    <property type="match status" value="1"/>
</dbReference>
<dbReference type="Pfam" id="PF06325">
    <property type="entry name" value="PrmA"/>
    <property type="match status" value="1"/>
</dbReference>
<dbReference type="GO" id="GO:0032259">
    <property type="term" value="P:methylation"/>
    <property type="evidence" value="ECO:0007669"/>
    <property type="project" value="UniProtKB-KW"/>
</dbReference>
<dbReference type="Proteomes" id="UP000887566">
    <property type="component" value="Unplaced"/>
</dbReference>
<dbReference type="Gene3D" id="2.70.160.11">
    <property type="entry name" value="Hnrnp arginine n-methyltransferase1"/>
    <property type="match status" value="2"/>
</dbReference>
<keyword evidence="1 4" id="KW-0489">Methyltransferase</keyword>
<dbReference type="AlphaFoldDB" id="A0A914V8C3"/>
<proteinExistence type="predicted"/>
<dbReference type="CDD" id="cd02440">
    <property type="entry name" value="AdoMet_MTases"/>
    <property type="match status" value="1"/>
</dbReference>
<evidence type="ECO:0000313" key="6">
    <source>
        <dbReference type="Proteomes" id="UP000887566"/>
    </source>
</evidence>
<reference evidence="7" key="1">
    <citation type="submission" date="2022-11" db="UniProtKB">
        <authorList>
            <consortium name="WormBaseParasite"/>
        </authorList>
    </citation>
    <scope>IDENTIFICATION</scope>
</reference>
<keyword evidence="6" id="KW-1185">Reference proteome</keyword>
<dbReference type="PANTHER" id="PTHR11006">
    <property type="entry name" value="PROTEIN ARGININE N-METHYLTRANSFERASE"/>
    <property type="match status" value="1"/>
</dbReference>
<dbReference type="PROSITE" id="PS51678">
    <property type="entry name" value="SAM_MT_PRMT"/>
    <property type="match status" value="1"/>
</dbReference>
<dbReference type="GO" id="GO:0042054">
    <property type="term" value="F:histone methyltransferase activity"/>
    <property type="evidence" value="ECO:0007669"/>
    <property type="project" value="TreeGrafter"/>
</dbReference>
<dbReference type="InterPro" id="IPR025799">
    <property type="entry name" value="Arg_MeTrfase"/>
</dbReference>
<dbReference type="InterPro" id="IPR029063">
    <property type="entry name" value="SAM-dependent_MTases_sf"/>
</dbReference>
<organism evidence="6 7">
    <name type="scientific">Plectus sambesii</name>
    <dbReference type="NCBI Taxonomy" id="2011161"/>
    <lineage>
        <taxon>Eukaryota</taxon>
        <taxon>Metazoa</taxon>
        <taxon>Ecdysozoa</taxon>
        <taxon>Nematoda</taxon>
        <taxon>Chromadorea</taxon>
        <taxon>Plectida</taxon>
        <taxon>Plectina</taxon>
        <taxon>Plectoidea</taxon>
        <taxon>Plectidae</taxon>
        <taxon>Plectus</taxon>
    </lineage>
</organism>
<keyword evidence="3 4" id="KW-0949">S-adenosyl-L-methionine</keyword>
<dbReference type="Gene3D" id="3.40.50.150">
    <property type="entry name" value="Vaccinia Virus protein VP39"/>
    <property type="match status" value="1"/>
</dbReference>
<dbReference type="SUPFAM" id="SSF53335">
    <property type="entry name" value="S-adenosyl-L-methionine-dependent methyltransferases"/>
    <property type="match status" value="1"/>
</dbReference>
<dbReference type="InterPro" id="IPR055135">
    <property type="entry name" value="PRMT_dom"/>
</dbReference>
<name>A0A914V8C3_9BILA</name>
<sequence>MVKFSLKEARRAASEDDPSTALMHYMGIIKALPTKASSLRQEFLSALGGHLRQLRHSENCETDVAQILALSRELYPHCGDVLNAFGEWWFSNGHTSNAADCFLQAVEAAEPSIDAQRNLANLGTHLVDQWHFRMLNDRARNEAYASAIEYFVKKQKEARNGECRVLDIGAGSGLLSVMASRAGASSPVFACEHDQLMCSLSRRVIADNQLRDNIVVLPRNSHDITPADLNGKVDLVVTELMDAGFFGEGIVSAVLDAKRRLLNNTGAVIPNKAEILAAVVECAAIARDHICLPETSGSHKVYVSKFCMDDSDEPYTSEFVTDLKGGFRLLTEPTVVYSIDMQSSEDLCRTKEGFSTSFDLRVNASGVAHAVIAWFRAYLTPDIVLESPPGSALCWEQAIFPLPTSLNLSLGESTELNVAIRDNWFRCSLQRASIDSSHCHVTNCSTIALMNDKTLRTAVEKWLRSATAFRPIAQVLDCARCPSVTRALSTTLPDAFILTVVEGVPPETTSVYADLFADNSKISIHPEMDSLPAAAIDAVICLPITHSGLLCGDSLQQVAFTRVRHRIDRVIPSKIVVRAALIESDQLLNRATVLSSANTCEVHVRQAFGPFCAHLQQDIELTTFKHRRLTDEFDAMMLDLEEALDADSNRLPRFLRQSASVDATVKTEGYAHGVLVSYELHGMCDDAINTADGGNCFNVSAQLFPKPDCFLVQGQVVSLHCSMYNGDLTFELKHADV</sequence>
<dbReference type="PANTHER" id="PTHR11006:SF60">
    <property type="entry name" value="PROTEIN ARGININE N-METHYLTRANSFERASE 9"/>
    <property type="match status" value="1"/>
</dbReference>
<dbReference type="SUPFAM" id="SSF48452">
    <property type="entry name" value="TPR-like"/>
    <property type="match status" value="1"/>
</dbReference>
<feature type="domain" description="Protein arginine N-methyltransferase" evidence="5">
    <location>
        <begin position="305"/>
        <end position="425"/>
    </location>
</feature>
<keyword evidence="2 4" id="KW-0808">Transferase</keyword>
<dbReference type="InterPro" id="IPR011990">
    <property type="entry name" value="TPR-like_helical_dom_sf"/>
</dbReference>
<dbReference type="WBParaSite" id="PSAMB.scaffold166size70358.g2997.t1">
    <property type="protein sequence ID" value="PSAMB.scaffold166size70358.g2997.t1"/>
    <property type="gene ID" value="PSAMB.scaffold166size70358.g2997"/>
</dbReference>